<evidence type="ECO:0000259" key="9">
    <source>
        <dbReference type="Pfam" id="PF02036"/>
    </source>
</evidence>
<evidence type="ECO:0000256" key="8">
    <source>
        <dbReference type="ARBA" id="ARBA00040243"/>
    </source>
</evidence>
<comment type="subcellular location">
    <subcellularLocation>
        <location evidence="1">Mitochondrion</location>
    </subcellularLocation>
    <subcellularLocation>
        <location evidence="2">Peroxisome</location>
    </subcellularLocation>
</comment>
<dbReference type="OMA" id="WWSSVAN"/>
<keyword evidence="4" id="KW-0521">NADP</keyword>
<reference evidence="11" key="1">
    <citation type="journal article" date="2010" name="Nature">
        <title>The Amphimedon queenslandica genome and the evolution of animal complexity.</title>
        <authorList>
            <person name="Srivastava M."/>
            <person name="Simakov O."/>
            <person name="Chapman J."/>
            <person name="Fahey B."/>
            <person name="Gauthier M.E."/>
            <person name="Mitros T."/>
            <person name="Richards G.S."/>
            <person name="Conaco C."/>
            <person name="Dacre M."/>
            <person name="Hellsten U."/>
            <person name="Larroux C."/>
            <person name="Putnam N.H."/>
            <person name="Stanke M."/>
            <person name="Adamska M."/>
            <person name="Darling A."/>
            <person name="Degnan S.M."/>
            <person name="Oakley T.H."/>
            <person name="Plachetzki D.C."/>
            <person name="Zhai Y."/>
            <person name="Adamski M."/>
            <person name="Calcino A."/>
            <person name="Cummins S.F."/>
            <person name="Goodstein D.M."/>
            <person name="Harris C."/>
            <person name="Jackson D.J."/>
            <person name="Leys S.P."/>
            <person name="Shu S."/>
            <person name="Woodcroft B.J."/>
            <person name="Vervoort M."/>
            <person name="Kosik K.S."/>
            <person name="Manning G."/>
            <person name="Degnan B.M."/>
            <person name="Rokhsar D.S."/>
        </authorList>
    </citation>
    <scope>NUCLEOTIDE SEQUENCE [LARGE SCALE GENOMIC DNA]</scope>
</reference>
<dbReference type="Proteomes" id="UP000007879">
    <property type="component" value="Unassembled WGS sequence"/>
</dbReference>
<dbReference type="EnsemblMetazoa" id="Aqu2.1.29321_001">
    <property type="protein sequence ID" value="Aqu2.1.29321_001"/>
    <property type="gene ID" value="Aqu2.1.29321"/>
</dbReference>
<dbReference type="Gene3D" id="3.40.50.720">
    <property type="entry name" value="NAD(P)-binding Rossmann-like Domain"/>
    <property type="match status" value="1"/>
</dbReference>
<dbReference type="eggNOG" id="KOG4170">
    <property type="taxonomic scope" value="Eukaryota"/>
</dbReference>
<dbReference type="NCBIfam" id="NF006133">
    <property type="entry name" value="PRK08278.1"/>
    <property type="match status" value="1"/>
</dbReference>
<dbReference type="KEGG" id="aqu:100633768"/>
<dbReference type="PANTHER" id="PTHR42808">
    <property type="entry name" value="HYDROXYSTEROID DEHYDROGENASE-LIKE PROTEIN 2"/>
    <property type="match status" value="1"/>
</dbReference>
<dbReference type="CDD" id="cd09762">
    <property type="entry name" value="HSDL2_SDR_c"/>
    <property type="match status" value="1"/>
</dbReference>
<dbReference type="Pfam" id="PF02036">
    <property type="entry name" value="SCP2"/>
    <property type="match status" value="1"/>
</dbReference>
<dbReference type="AlphaFoldDB" id="A0A1X7UNU1"/>
<dbReference type="EnsemblMetazoa" id="XM_003387191.3">
    <property type="protein sequence ID" value="XP_003387239.1"/>
    <property type="gene ID" value="LOC100633768"/>
</dbReference>
<reference evidence="10" key="2">
    <citation type="submission" date="2017-05" db="UniProtKB">
        <authorList>
            <consortium name="EnsemblMetazoa"/>
        </authorList>
    </citation>
    <scope>IDENTIFICATION</scope>
</reference>
<dbReference type="InterPro" id="IPR002347">
    <property type="entry name" value="SDR_fam"/>
</dbReference>
<dbReference type="InterPro" id="IPR036527">
    <property type="entry name" value="SCP2_sterol-bd_dom_sf"/>
</dbReference>
<dbReference type="InterPro" id="IPR036291">
    <property type="entry name" value="NAD(P)-bd_dom_sf"/>
</dbReference>
<keyword evidence="5" id="KW-0560">Oxidoreductase</keyword>
<dbReference type="InterPro" id="IPR003033">
    <property type="entry name" value="SCP2_sterol-bd_dom"/>
</dbReference>
<dbReference type="Gene3D" id="3.30.1050.10">
    <property type="entry name" value="SCP2 sterol-binding domain"/>
    <property type="match status" value="1"/>
</dbReference>
<dbReference type="eggNOG" id="KOG0725">
    <property type="taxonomic scope" value="Eukaryota"/>
</dbReference>
<dbReference type="PANTHER" id="PTHR42808:SF3">
    <property type="entry name" value="HYDROXYSTEROID DEHYDROGENASE-LIKE PROTEIN 2"/>
    <property type="match status" value="1"/>
</dbReference>
<sequence>MSLLKNTGKLAGTTLFITGASRGIGKSIALKAAQDGANIVIAAKTAEPHPKLPGTIFTAAKEIEAAGGSCLPCVVDIREESQIQAAVDKAVEKFGGIDILVNNASAISLTRTLDTTMKKYDLMMDINTRGTFLTSKLCLPHLLKSKNPHILNISPPLNMKPIWFANHCAYTMAKYGMSLCVLGMAKEFQESGVAVNALWPRTSIATAAIEMLMGESGTSEARKPEIMGDAAYAILTKPSRELTGQFLIDDDVVRKEGVSDLEPYSVTPGSELMPDFFLDEAEKYLNSFFSSSSSSSPPDINTPAGIFNSIRSMASEAIVKQMGATYLFVLSGENSGNWLLDLKTGSGSIQEVSEDTSADVTFTMDSKHMVELFQGKINATAAFMTGKLKISGNMGLAMKLDKLLGQVKSKL</sequence>
<evidence type="ECO:0000256" key="3">
    <source>
        <dbReference type="ARBA" id="ARBA00006484"/>
    </source>
</evidence>
<evidence type="ECO:0000256" key="4">
    <source>
        <dbReference type="ARBA" id="ARBA00022857"/>
    </source>
</evidence>
<dbReference type="GO" id="GO:0005777">
    <property type="term" value="C:peroxisome"/>
    <property type="evidence" value="ECO:0007669"/>
    <property type="project" value="UniProtKB-SubCell"/>
</dbReference>
<name>A0A1X7UNU1_AMPQE</name>
<keyword evidence="11" id="KW-1185">Reference proteome</keyword>
<dbReference type="PRINTS" id="PR00081">
    <property type="entry name" value="GDHRDH"/>
</dbReference>
<keyword evidence="6" id="KW-0496">Mitochondrion</keyword>
<evidence type="ECO:0000313" key="10">
    <source>
        <dbReference type="EnsemblMetazoa" id="Aqu2.1.29321_001"/>
    </source>
</evidence>
<proteinExistence type="inferred from homology"/>
<accession>A0A1X7UNU1</accession>
<feature type="domain" description="SCP2" evidence="9">
    <location>
        <begin position="314"/>
        <end position="404"/>
    </location>
</feature>
<dbReference type="OrthoDB" id="5327538at2759"/>
<keyword evidence="7" id="KW-0576">Peroxisome</keyword>
<evidence type="ECO:0000256" key="7">
    <source>
        <dbReference type="ARBA" id="ARBA00023140"/>
    </source>
</evidence>
<organism evidence="10">
    <name type="scientific">Amphimedon queenslandica</name>
    <name type="common">Sponge</name>
    <dbReference type="NCBI Taxonomy" id="400682"/>
    <lineage>
        <taxon>Eukaryota</taxon>
        <taxon>Metazoa</taxon>
        <taxon>Porifera</taxon>
        <taxon>Demospongiae</taxon>
        <taxon>Heteroscleromorpha</taxon>
        <taxon>Haplosclerida</taxon>
        <taxon>Niphatidae</taxon>
        <taxon>Amphimedon</taxon>
    </lineage>
</organism>
<dbReference type="GO" id="GO:0016491">
    <property type="term" value="F:oxidoreductase activity"/>
    <property type="evidence" value="ECO:0007669"/>
    <property type="project" value="UniProtKB-KW"/>
</dbReference>
<dbReference type="InterPro" id="IPR051935">
    <property type="entry name" value="HSDL2"/>
</dbReference>
<dbReference type="FunFam" id="3.40.50.720:FF:000301">
    <property type="entry name" value="Hydroxysteroid dehydrogenase like 2"/>
    <property type="match status" value="1"/>
</dbReference>
<dbReference type="SUPFAM" id="SSF51735">
    <property type="entry name" value="NAD(P)-binding Rossmann-fold domains"/>
    <property type="match status" value="1"/>
</dbReference>
<dbReference type="STRING" id="400682.A0A1X7UNU1"/>
<dbReference type="SUPFAM" id="SSF55718">
    <property type="entry name" value="SCP-like"/>
    <property type="match status" value="1"/>
</dbReference>
<evidence type="ECO:0000313" key="11">
    <source>
        <dbReference type="Proteomes" id="UP000007879"/>
    </source>
</evidence>
<protein>
    <recommendedName>
        <fullName evidence="8">Hydroxysteroid dehydrogenase-like protein 2</fullName>
    </recommendedName>
</protein>
<gene>
    <name evidence="10" type="primary">100633768</name>
</gene>
<comment type="similarity">
    <text evidence="3">Belongs to the short-chain dehydrogenases/reductases (SDR) family.</text>
</comment>
<dbReference type="Pfam" id="PF00106">
    <property type="entry name" value="adh_short"/>
    <property type="match status" value="1"/>
</dbReference>
<evidence type="ECO:0000256" key="5">
    <source>
        <dbReference type="ARBA" id="ARBA00023002"/>
    </source>
</evidence>
<evidence type="ECO:0000256" key="1">
    <source>
        <dbReference type="ARBA" id="ARBA00004173"/>
    </source>
</evidence>
<evidence type="ECO:0000256" key="2">
    <source>
        <dbReference type="ARBA" id="ARBA00004275"/>
    </source>
</evidence>
<evidence type="ECO:0000256" key="6">
    <source>
        <dbReference type="ARBA" id="ARBA00023128"/>
    </source>
</evidence>
<dbReference type="GO" id="GO:0005739">
    <property type="term" value="C:mitochondrion"/>
    <property type="evidence" value="ECO:0007669"/>
    <property type="project" value="UniProtKB-SubCell"/>
</dbReference>
<dbReference type="InParanoid" id="A0A1X7UNU1"/>